<dbReference type="Gene3D" id="3.30.40.10">
    <property type="entry name" value="Zinc/RING finger domain, C3HC4 (zinc finger)"/>
    <property type="match status" value="1"/>
</dbReference>
<keyword evidence="15" id="KW-0732">Signal</keyword>
<dbReference type="EMBL" id="QVQW01000011">
    <property type="protein sequence ID" value="RKU46939.1"/>
    <property type="molecule type" value="Genomic_DNA"/>
</dbReference>
<comment type="caution">
    <text evidence="17">The sequence shown here is derived from an EMBL/GenBank/DDBJ whole genome shotgun (WGS) entry which is preliminary data.</text>
</comment>
<keyword evidence="18" id="KW-1185">Reference proteome</keyword>
<evidence type="ECO:0000256" key="6">
    <source>
        <dbReference type="ARBA" id="ARBA00022723"/>
    </source>
</evidence>
<dbReference type="Pfam" id="PF13639">
    <property type="entry name" value="zf-RING_2"/>
    <property type="match status" value="1"/>
</dbReference>
<evidence type="ECO:0000256" key="8">
    <source>
        <dbReference type="ARBA" id="ARBA00022786"/>
    </source>
</evidence>
<evidence type="ECO:0000256" key="7">
    <source>
        <dbReference type="ARBA" id="ARBA00022771"/>
    </source>
</evidence>
<dbReference type="AlphaFoldDB" id="A0A420YGE2"/>
<dbReference type="GO" id="GO:0006511">
    <property type="term" value="P:ubiquitin-dependent protein catabolic process"/>
    <property type="evidence" value="ECO:0007669"/>
    <property type="project" value="TreeGrafter"/>
</dbReference>
<dbReference type="EC" id="2.3.2.27" evidence="3"/>
<gene>
    <name evidence="17" type="ORF">DL546_005118</name>
</gene>
<protein>
    <recommendedName>
        <fullName evidence="3">RING-type E3 ubiquitin transferase</fullName>
        <ecNumber evidence="3">2.3.2.27</ecNumber>
    </recommendedName>
</protein>
<evidence type="ECO:0000256" key="3">
    <source>
        <dbReference type="ARBA" id="ARBA00012483"/>
    </source>
</evidence>
<evidence type="ECO:0000256" key="11">
    <source>
        <dbReference type="ARBA" id="ARBA00023136"/>
    </source>
</evidence>
<evidence type="ECO:0000256" key="1">
    <source>
        <dbReference type="ARBA" id="ARBA00000900"/>
    </source>
</evidence>
<evidence type="ECO:0000256" key="10">
    <source>
        <dbReference type="ARBA" id="ARBA00022989"/>
    </source>
</evidence>
<keyword evidence="5 14" id="KW-0812">Transmembrane</keyword>
<reference evidence="17 18" key="1">
    <citation type="submission" date="2018-08" db="EMBL/GenBank/DDBJ databases">
        <title>Draft genome of the lignicolous fungus Coniochaeta pulveracea.</title>
        <authorList>
            <person name="Borstlap C.J."/>
            <person name="De Witt R.N."/>
            <person name="Botha A."/>
            <person name="Volschenk H."/>
        </authorList>
    </citation>
    <scope>NUCLEOTIDE SEQUENCE [LARGE SCALE GENOMIC DNA]</scope>
    <source>
        <strain evidence="17 18">CAB683</strain>
    </source>
</reference>
<feature type="region of interest" description="Disordered" evidence="13">
    <location>
        <begin position="296"/>
        <end position="335"/>
    </location>
</feature>
<dbReference type="SUPFAM" id="SSF57850">
    <property type="entry name" value="RING/U-box"/>
    <property type="match status" value="1"/>
</dbReference>
<dbReference type="OrthoDB" id="8062037at2759"/>
<feature type="region of interest" description="Disordered" evidence="13">
    <location>
        <begin position="454"/>
        <end position="505"/>
    </location>
</feature>
<keyword evidence="6" id="KW-0479">Metal-binding</keyword>
<dbReference type="SMART" id="SM00184">
    <property type="entry name" value="RING"/>
    <property type="match status" value="1"/>
</dbReference>
<dbReference type="GO" id="GO:0016020">
    <property type="term" value="C:membrane"/>
    <property type="evidence" value="ECO:0007669"/>
    <property type="project" value="UniProtKB-SubCell"/>
</dbReference>
<dbReference type="STRING" id="177199.A0A420YGE2"/>
<organism evidence="17 18">
    <name type="scientific">Coniochaeta pulveracea</name>
    <dbReference type="NCBI Taxonomy" id="177199"/>
    <lineage>
        <taxon>Eukaryota</taxon>
        <taxon>Fungi</taxon>
        <taxon>Dikarya</taxon>
        <taxon>Ascomycota</taxon>
        <taxon>Pezizomycotina</taxon>
        <taxon>Sordariomycetes</taxon>
        <taxon>Sordariomycetidae</taxon>
        <taxon>Coniochaetales</taxon>
        <taxon>Coniochaetaceae</taxon>
        <taxon>Coniochaeta</taxon>
    </lineage>
</organism>
<feature type="domain" description="RING-type" evidence="16">
    <location>
        <begin position="346"/>
        <end position="388"/>
    </location>
</feature>
<evidence type="ECO:0000256" key="9">
    <source>
        <dbReference type="ARBA" id="ARBA00022833"/>
    </source>
</evidence>
<comment type="subcellular location">
    <subcellularLocation>
        <location evidence="2">Membrane</location>
        <topology evidence="2">Multi-pass membrane protein</topology>
    </subcellularLocation>
</comment>
<dbReference type="PANTHER" id="PTHR45977:SF4">
    <property type="entry name" value="RING-TYPE DOMAIN-CONTAINING PROTEIN"/>
    <property type="match status" value="1"/>
</dbReference>
<evidence type="ECO:0000259" key="16">
    <source>
        <dbReference type="PROSITE" id="PS50089"/>
    </source>
</evidence>
<sequence length="505" mass="54471">MLQSWLLALSCAVSVVSSDLIFSMDDIEDWEEQQIMQLQITAAEGAAVFDPFGVLPLTTAAGLNQSDRARQATNIAGNLLWVTTTNYNNISTPDAVAYLSCDDNANSSNISPSDILTGLMDTELELKAILLYSMGGNCCGLRDSNPRFHSIFTMTDNGEAIETLRQANAAAGGTVRAVISGSNSTSGDTDSDGVPGGSNSAVAMSILYSITGLITLLFLVIIATGAIRAHRYPERYGPRAGNGERARQSRAKGLARAVLDTIPIVKFGAPAPPKDDPAVELESQASVTDLDVATGSRLSASHEDPGQQSNRSQDATPPITDESQAAAPTAGTVAGDAASRLDDQGCSICTEDFQVGEDVRVLPCNHKFHPTCIDPWLIDVSGTCPLCRLDLRPHNSAEEETTDDANQLPPPLEHEAGEGSEQHNVQRATRRSSRLLDLHRLRHASVEERLEILRRHRSQQREASTGPEDGSETADRQLHHTRLSDRLRDRFRIKTTRTQHPPAPP</sequence>
<dbReference type="PANTHER" id="PTHR45977">
    <property type="entry name" value="TARGET OF ERK KINASE MPK-1"/>
    <property type="match status" value="1"/>
</dbReference>
<keyword evidence="4" id="KW-0808">Transferase</keyword>
<dbReference type="InterPro" id="IPR001841">
    <property type="entry name" value="Znf_RING"/>
</dbReference>
<evidence type="ECO:0000256" key="14">
    <source>
        <dbReference type="SAM" id="Phobius"/>
    </source>
</evidence>
<feature type="signal peptide" evidence="15">
    <location>
        <begin position="1"/>
        <end position="18"/>
    </location>
</feature>
<dbReference type="GO" id="GO:0061630">
    <property type="term" value="F:ubiquitin protein ligase activity"/>
    <property type="evidence" value="ECO:0007669"/>
    <property type="project" value="UniProtKB-EC"/>
</dbReference>
<keyword evidence="11 14" id="KW-0472">Membrane</keyword>
<keyword evidence="8" id="KW-0833">Ubl conjugation pathway</keyword>
<proteinExistence type="predicted"/>
<keyword evidence="10 14" id="KW-1133">Transmembrane helix</keyword>
<feature type="transmembrane region" description="Helical" evidence="14">
    <location>
        <begin position="206"/>
        <end position="227"/>
    </location>
</feature>
<feature type="region of interest" description="Disordered" evidence="13">
    <location>
        <begin position="397"/>
        <end position="432"/>
    </location>
</feature>
<dbReference type="GO" id="GO:0016567">
    <property type="term" value="P:protein ubiquitination"/>
    <property type="evidence" value="ECO:0007669"/>
    <property type="project" value="TreeGrafter"/>
</dbReference>
<evidence type="ECO:0000256" key="15">
    <source>
        <dbReference type="SAM" id="SignalP"/>
    </source>
</evidence>
<accession>A0A420YGE2</accession>
<dbReference type="GO" id="GO:0008270">
    <property type="term" value="F:zinc ion binding"/>
    <property type="evidence" value="ECO:0007669"/>
    <property type="project" value="UniProtKB-KW"/>
</dbReference>
<evidence type="ECO:0000313" key="17">
    <source>
        <dbReference type="EMBL" id="RKU46939.1"/>
    </source>
</evidence>
<feature type="compositionally biased region" description="Polar residues" evidence="13">
    <location>
        <begin position="306"/>
        <end position="315"/>
    </location>
</feature>
<evidence type="ECO:0000256" key="5">
    <source>
        <dbReference type="ARBA" id="ARBA00022692"/>
    </source>
</evidence>
<dbReference type="InterPro" id="IPR013083">
    <property type="entry name" value="Znf_RING/FYVE/PHD"/>
</dbReference>
<dbReference type="Proteomes" id="UP000275385">
    <property type="component" value="Unassembled WGS sequence"/>
</dbReference>
<feature type="chain" id="PRO_5019038586" description="RING-type E3 ubiquitin transferase" evidence="15">
    <location>
        <begin position="19"/>
        <end position="505"/>
    </location>
</feature>
<dbReference type="CDD" id="cd16454">
    <property type="entry name" value="RING-H2_PA-TM-RING"/>
    <property type="match status" value="1"/>
</dbReference>
<keyword evidence="7 12" id="KW-0863">Zinc-finger</keyword>
<evidence type="ECO:0000256" key="13">
    <source>
        <dbReference type="SAM" id="MobiDB-lite"/>
    </source>
</evidence>
<keyword evidence="9" id="KW-0862">Zinc</keyword>
<evidence type="ECO:0000313" key="18">
    <source>
        <dbReference type="Proteomes" id="UP000275385"/>
    </source>
</evidence>
<feature type="compositionally biased region" description="Basic and acidic residues" evidence="13">
    <location>
        <begin position="473"/>
        <end position="492"/>
    </location>
</feature>
<dbReference type="PROSITE" id="PS50089">
    <property type="entry name" value="ZF_RING_2"/>
    <property type="match status" value="1"/>
</dbReference>
<evidence type="ECO:0000256" key="4">
    <source>
        <dbReference type="ARBA" id="ARBA00022679"/>
    </source>
</evidence>
<name>A0A420YGE2_9PEZI</name>
<evidence type="ECO:0000256" key="12">
    <source>
        <dbReference type="PROSITE-ProRule" id="PRU00175"/>
    </source>
</evidence>
<evidence type="ECO:0000256" key="2">
    <source>
        <dbReference type="ARBA" id="ARBA00004141"/>
    </source>
</evidence>
<comment type="catalytic activity">
    <reaction evidence="1">
        <text>S-ubiquitinyl-[E2 ubiquitin-conjugating enzyme]-L-cysteine + [acceptor protein]-L-lysine = [E2 ubiquitin-conjugating enzyme]-L-cysteine + N(6)-ubiquitinyl-[acceptor protein]-L-lysine.</text>
        <dbReference type="EC" id="2.3.2.27"/>
    </reaction>
</comment>
<feature type="compositionally biased region" description="Basic and acidic residues" evidence="13">
    <location>
        <begin position="412"/>
        <end position="421"/>
    </location>
</feature>